<protein>
    <submittedName>
        <fullName evidence="6">ATP-binding cassette domain-containing protein</fullName>
    </submittedName>
</protein>
<dbReference type="GO" id="GO:0005524">
    <property type="term" value="F:ATP binding"/>
    <property type="evidence" value="ECO:0007669"/>
    <property type="project" value="UniProtKB-KW"/>
</dbReference>
<evidence type="ECO:0000259" key="5">
    <source>
        <dbReference type="PROSITE" id="PS50893"/>
    </source>
</evidence>
<keyword evidence="3" id="KW-0547">Nucleotide-binding</keyword>
<dbReference type="InterPro" id="IPR013563">
    <property type="entry name" value="Oligopep_ABC_C"/>
</dbReference>
<accession>A0ABU3G9X0</accession>
<keyword evidence="4 6" id="KW-0067">ATP-binding</keyword>
<dbReference type="Pfam" id="PF08352">
    <property type="entry name" value="oligo_HPY"/>
    <property type="match status" value="1"/>
</dbReference>
<sequence length="285" mass="30971">MTAPLLEVKDLVVEYPGKGFRAEPFRALKGVSLDILPGETVGLVGESGSGKTTLGRAALGLAPVTGGTITYDGRDISHLSRRQRRSLTSEIQVVFQDPYSSLNPSMTIEEILTEPLTAAGVAKNTARTRVRDLLDQVGLPTDARSRLPREFSGGQRQRVAIARALALEPRLIVCDEPVSALDLSTQARVLDLFIEIQERTGVAYLFVTHDLAVVRHVSHRVAVMYRGEIVEYGDGDRVTSEPEHPYTQRLFMAAPVPDPDKQEERRAARKAFLASEAGSSVAGAA</sequence>
<feature type="domain" description="ABC transporter" evidence="5">
    <location>
        <begin position="6"/>
        <end position="251"/>
    </location>
</feature>
<dbReference type="InterPro" id="IPR050319">
    <property type="entry name" value="ABC_transp_ATP-bind"/>
</dbReference>
<comment type="caution">
    <text evidence="6">The sequence shown here is derived from an EMBL/GenBank/DDBJ whole genome shotgun (WGS) entry which is preliminary data.</text>
</comment>
<dbReference type="InterPro" id="IPR027417">
    <property type="entry name" value="P-loop_NTPase"/>
</dbReference>
<dbReference type="PANTHER" id="PTHR43776:SF7">
    <property type="entry name" value="D,D-DIPEPTIDE TRANSPORT ATP-BINDING PROTEIN DDPF-RELATED"/>
    <property type="match status" value="1"/>
</dbReference>
<gene>
    <name evidence="6" type="ORF">Q9S71_07250</name>
</gene>
<dbReference type="SMART" id="SM00382">
    <property type="entry name" value="AAA"/>
    <property type="match status" value="1"/>
</dbReference>
<dbReference type="PANTHER" id="PTHR43776">
    <property type="entry name" value="TRANSPORT ATP-BINDING PROTEIN"/>
    <property type="match status" value="1"/>
</dbReference>
<dbReference type="RefSeq" id="WP_311861447.1">
    <property type="nucleotide sequence ID" value="NZ_JAUZVV010000001.1"/>
</dbReference>
<evidence type="ECO:0000313" key="6">
    <source>
        <dbReference type="EMBL" id="MDT3316618.1"/>
    </source>
</evidence>
<evidence type="ECO:0000256" key="2">
    <source>
        <dbReference type="ARBA" id="ARBA00022448"/>
    </source>
</evidence>
<dbReference type="Proteomes" id="UP001251849">
    <property type="component" value="Unassembled WGS sequence"/>
</dbReference>
<dbReference type="PROSITE" id="PS50893">
    <property type="entry name" value="ABC_TRANSPORTER_2"/>
    <property type="match status" value="1"/>
</dbReference>
<evidence type="ECO:0000256" key="3">
    <source>
        <dbReference type="ARBA" id="ARBA00022741"/>
    </source>
</evidence>
<dbReference type="PROSITE" id="PS00211">
    <property type="entry name" value="ABC_TRANSPORTER_1"/>
    <property type="match status" value="1"/>
</dbReference>
<dbReference type="SUPFAM" id="SSF52540">
    <property type="entry name" value="P-loop containing nucleoside triphosphate hydrolases"/>
    <property type="match status" value="1"/>
</dbReference>
<dbReference type="InterPro" id="IPR003439">
    <property type="entry name" value="ABC_transporter-like_ATP-bd"/>
</dbReference>
<dbReference type="EMBL" id="JAUZVV010000001">
    <property type="protein sequence ID" value="MDT3316618.1"/>
    <property type="molecule type" value="Genomic_DNA"/>
</dbReference>
<evidence type="ECO:0000256" key="1">
    <source>
        <dbReference type="ARBA" id="ARBA00005417"/>
    </source>
</evidence>
<evidence type="ECO:0000313" key="7">
    <source>
        <dbReference type="Proteomes" id="UP001251849"/>
    </source>
</evidence>
<dbReference type="CDD" id="cd03257">
    <property type="entry name" value="ABC_NikE_OppD_transporters"/>
    <property type="match status" value="1"/>
</dbReference>
<dbReference type="InterPro" id="IPR017871">
    <property type="entry name" value="ABC_transporter-like_CS"/>
</dbReference>
<reference evidence="6 7" key="1">
    <citation type="submission" date="2023-08" db="EMBL/GenBank/DDBJ databases">
        <title>Microbacterium aquilitoris sp. nov. and Microbacterium gwkjibeachense sp. nov., isolated from beach.</title>
        <authorList>
            <person name="Lee S.D."/>
            <person name="Yang H."/>
            <person name="Kim I."/>
        </authorList>
    </citation>
    <scope>NUCLEOTIDE SEQUENCE [LARGE SCALE GENOMIC DNA]</scope>
    <source>
        <strain evidence="6 7">KSW4-11</strain>
    </source>
</reference>
<comment type="similarity">
    <text evidence="1">Belongs to the ABC transporter superfamily.</text>
</comment>
<dbReference type="InterPro" id="IPR003593">
    <property type="entry name" value="AAA+_ATPase"/>
</dbReference>
<dbReference type="Gene3D" id="3.40.50.300">
    <property type="entry name" value="P-loop containing nucleotide triphosphate hydrolases"/>
    <property type="match status" value="1"/>
</dbReference>
<evidence type="ECO:0000256" key="4">
    <source>
        <dbReference type="ARBA" id="ARBA00022840"/>
    </source>
</evidence>
<name>A0ABU3G9X0_9MICO</name>
<keyword evidence="2" id="KW-0813">Transport</keyword>
<keyword evidence="7" id="KW-1185">Reference proteome</keyword>
<proteinExistence type="inferred from homology"/>
<dbReference type="Pfam" id="PF00005">
    <property type="entry name" value="ABC_tran"/>
    <property type="match status" value="1"/>
</dbReference>
<organism evidence="6 7">
    <name type="scientific">Microbacterium gawkjiense</name>
    <dbReference type="NCBI Taxonomy" id="3067309"/>
    <lineage>
        <taxon>Bacteria</taxon>
        <taxon>Bacillati</taxon>
        <taxon>Actinomycetota</taxon>
        <taxon>Actinomycetes</taxon>
        <taxon>Micrococcales</taxon>
        <taxon>Microbacteriaceae</taxon>
        <taxon>Microbacterium</taxon>
    </lineage>
</organism>